<evidence type="ECO:0008006" key="6">
    <source>
        <dbReference type="Google" id="ProtNLM"/>
    </source>
</evidence>
<evidence type="ECO:0000256" key="2">
    <source>
        <dbReference type="ARBA" id="ARBA00022729"/>
    </source>
</evidence>
<reference evidence="4" key="1">
    <citation type="submission" date="2017-07" db="EMBL/GenBank/DDBJ databases">
        <title>Taro Niue Genome Assembly and Annotation.</title>
        <authorList>
            <person name="Atibalentja N."/>
            <person name="Keating K."/>
            <person name="Fields C.J."/>
        </authorList>
    </citation>
    <scope>NUCLEOTIDE SEQUENCE</scope>
    <source>
        <strain evidence="4">Niue_2</strain>
        <tissue evidence="4">Leaf</tissue>
    </source>
</reference>
<dbReference type="PANTHER" id="PTHR33227">
    <property type="entry name" value="STIGMA-SPECIFIC STIG1-LIKE PROTEIN 3"/>
    <property type="match status" value="1"/>
</dbReference>
<dbReference type="Proteomes" id="UP000652761">
    <property type="component" value="Unassembled WGS sequence"/>
</dbReference>
<feature type="transmembrane region" description="Helical" evidence="3">
    <location>
        <begin position="46"/>
        <end position="68"/>
    </location>
</feature>
<comment type="similarity">
    <text evidence="1">Belongs to the STIG1 family.</text>
</comment>
<dbReference type="EMBL" id="NMUH01006519">
    <property type="protein sequence ID" value="MQM15444.1"/>
    <property type="molecule type" value="Genomic_DNA"/>
</dbReference>
<evidence type="ECO:0000313" key="4">
    <source>
        <dbReference type="EMBL" id="MQM15444.1"/>
    </source>
</evidence>
<protein>
    <recommendedName>
        <fullName evidence="6">Stigma-specific STIG1-like protein 1</fullName>
    </recommendedName>
</protein>
<dbReference type="Pfam" id="PF04885">
    <property type="entry name" value="Stig1"/>
    <property type="match status" value="1"/>
</dbReference>
<dbReference type="OrthoDB" id="776013at2759"/>
<accession>A0A843X7U6</accession>
<organism evidence="4 5">
    <name type="scientific">Colocasia esculenta</name>
    <name type="common">Wild taro</name>
    <name type="synonym">Arum esculentum</name>
    <dbReference type="NCBI Taxonomy" id="4460"/>
    <lineage>
        <taxon>Eukaryota</taxon>
        <taxon>Viridiplantae</taxon>
        <taxon>Streptophyta</taxon>
        <taxon>Embryophyta</taxon>
        <taxon>Tracheophyta</taxon>
        <taxon>Spermatophyta</taxon>
        <taxon>Magnoliopsida</taxon>
        <taxon>Liliopsida</taxon>
        <taxon>Araceae</taxon>
        <taxon>Aroideae</taxon>
        <taxon>Colocasieae</taxon>
        <taxon>Colocasia</taxon>
    </lineage>
</organism>
<dbReference type="InterPro" id="IPR006969">
    <property type="entry name" value="Stig-like"/>
</dbReference>
<name>A0A843X7U6_COLES</name>
<keyword evidence="3" id="KW-0472">Membrane</keyword>
<gene>
    <name evidence="4" type="ORF">Taro_048391</name>
</gene>
<keyword evidence="2" id="KW-0732">Signal</keyword>
<keyword evidence="3" id="KW-1133">Transmembrane helix</keyword>
<dbReference type="AlphaFoldDB" id="A0A843X7U6"/>
<keyword evidence="3" id="KW-0812">Transmembrane</keyword>
<proteinExistence type="inferred from homology"/>
<comment type="caution">
    <text evidence="4">The sequence shown here is derived from an EMBL/GenBank/DDBJ whole genome shotgun (WGS) entry which is preliminary data.</text>
</comment>
<evidence type="ECO:0000256" key="3">
    <source>
        <dbReference type="SAM" id="Phobius"/>
    </source>
</evidence>
<keyword evidence="5" id="KW-1185">Reference proteome</keyword>
<sequence>MRTSSAPISLFSCSITTKFSNAAIFFFSSSSYNSVGYKSSPSQAMKLISGVFFVFVVAFLLSLVSSSVHGEAPWSLGRRSRTLLAEQNHRPVPRTCNHFPRICSAEGSPGPSCCKKQCVNVMIDSRNCGQCGNKCRYGEACCSGNCVNIMYARNNCGGCHERCKNGSYCTYGMCSYG</sequence>
<dbReference type="PANTHER" id="PTHR33227:SF21">
    <property type="entry name" value="F12F1.21 PROTEIN"/>
    <property type="match status" value="1"/>
</dbReference>
<evidence type="ECO:0000313" key="5">
    <source>
        <dbReference type="Proteomes" id="UP000652761"/>
    </source>
</evidence>
<evidence type="ECO:0000256" key="1">
    <source>
        <dbReference type="ARBA" id="ARBA00006010"/>
    </source>
</evidence>